<dbReference type="EMBL" id="CADCXU010003296">
    <property type="protein sequence ID" value="CAA9995394.1"/>
    <property type="molecule type" value="Genomic_DNA"/>
</dbReference>
<evidence type="ECO:0000256" key="2">
    <source>
        <dbReference type="SAM" id="MobiDB-lite"/>
    </source>
</evidence>
<evidence type="ECO:0000256" key="1">
    <source>
        <dbReference type="SAM" id="Coils"/>
    </source>
</evidence>
<dbReference type="OrthoDB" id="6631020at2759"/>
<accession>A0A6H5FZR8</accession>
<organism evidence="3 4">
    <name type="scientific">Nesidiocoris tenuis</name>
    <dbReference type="NCBI Taxonomy" id="355587"/>
    <lineage>
        <taxon>Eukaryota</taxon>
        <taxon>Metazoa</taxon>
        <taxon>Ecdysozoa</taxon>
        <taxon>Arthropoda</taxon>
        <taxon>Hexapoda</taxon>
        <taxon>Insecta</taxon>
        <taxon>Pterygota</taxon>
        <taxon>Neoptera</taxon>
        <taxon>Paraneoptera</taxon>
        <taxon>Hemiptera</taxon>
        <taxon>Heteroptera</taxon>
        <taxon>Panheteroptera</taxon>
        <taxon>Cimicomorpha</taxon>
        <taxon>Miridae</taxon>
        <taxon>Dicyphina</taxon>
        <taxon>Nesidiocoris</taxon>
    </lineage>
</organism>
<evidence type="ECO:0000313" key="4">
    <source>
        <dbReference type="Proteomes" id="UP000479000"/>
    </source>
</evidence>
<keyword evidence="4" id="KW-1185">Reference proteome</keyword>
<name>A0A6H5FZR8_9HEMI</name>
<keyword evidence="1" id="KW-0175">Coiled coil</keyword>
<sequence length="996" mass="113162">MEDDSEIDVLGDFSLGSLLTDHIGKTVQFVNVRSSNSKPKGDRYTLNNEQRLEMIRSLPKPTHSKVIDPEIVLKEEEILFPEFFGAGRNRAALLQRYLKVNFNIRSRVSIQKGIHVKPPCCRDLIDTELTYQIEKINFQEDPIAGDGKNYTFAHEDNGSVRLAHISSELTRQQEKDHKIKNKAITFVHCKQFETPPYDVQLDLQCLLVADIHGHASVEREVMGLLGGRFDDDNRKLYVAACVPCFVLSSTNFHCDMCPGTAVRTALRRKLQRHRYGRHAGANALGVDQSRRSDSLRQRSAKKIQNVPPNGWLQLCSVRLCFTSPARSSVSKKVSKLFYGLNFSKAKRYKSLEDQQVKVETLLEQILQNMTRREPSVAFDEENISQRDSDCSVHPEHLQYDCRQSVPPEDSTRSASASPSHKQDLSAAWCTRNRSFCDREISGGPEIMPPLIPQVLQHLNSASGNYILIAPEGILETRPETSQPVPTSPTSSPTTIFSIWRQGSPLPKSNSFTWRPGSFSVSDHFHLRVAGAVRCDWQDAMEGGSAHVVWKKRLPRLPGGLLDVSLDLPPIPVMKVVMTFSRFSASDSTSTPPKSQSAKIALSWKLEKNEPKTPGYGQQLESIALATRLPVIKDLCSINRSNKHLNFNRLNSKLLQEISSIFPQGHSPQVKKFTSGSSRKSNLAWIEGEHYFFDAVAATLFANNLAGEIEIINARDNTIITFRGMILHECRDFGKMAATQQCCQATASTFRTHFGEMADRRLRLVDDVRTRRRTLRQEARDVRRGIDLVTPSTSPDECDAEQGRVQPKMTRAAANAEKNRREIAERLKEWKKKKEIMTKELRKARPPFNNYVRVKHTGKLQIDRIQYVFRRRGKMRMRWFGRLQKVMGPSHAAVARLRVKDQLMYRCPFRAKRAFSHNLFDNPLFGTLYTISLGQEVSREVTIVAIGGGVITIRDTVTLVESLWKLRLDNMLIRGVRKSRHCRPYVRKSAPWTRLLK</sequence>
<reference evidence="3 4" key="1">
    <citation type="submission" date="2020-02" db="EMBL/GenBank/DDBJ databases">
        <authorList>
            <person name="Ferguson B K."/>
        </authorList>
    </citation>
    <scope>NUCLEOTIDE SEQUENCE [LARGE SCALE GENOMIC DNA]</scope>
</reference>
<protein>
    <submittedName>
        <fullName evidence="3">Uncharacterized protein</fullName>
    </submittedName>
</protein>
<feature type="region of interest" description="Disordered" evidence="2">
    <location>
        <begin position="402"/>
        <end position="423"/>
    </location>
</feature>
<evidence type="ECO:0000313" key="3">
    <source>
        <dbReference type="EMBL" id="CAA9995394.1"/>
    </source>
</evidence>
<dbReference type="AlphaFoldDB" id="A0A6H5FZR8"/>
<dbReference type="Proteomes" id="UP000479000">
    <property type="component" value="Unassembled WGS sequence"/>
</dbReference>
<feature type="coiled-coil region" evidence="1">
    <location>
        <begin position="812"/>
        <end position="839"/>
    </location>
</feature>
<proteinExistence type="predicted"/>
<gene>
    <name evidence="3" type="ORF">NTEN_LOCUS2185</name>
</gene>
<dbReference type="Gene3D" id="3.40.140.10">
    <property type="entry name" value="Cytidine Deaminase, domain 2"/>
    <property type="match status" value="1"/>
</dbReference>